<comment type="similarity">
    <text evidence="6">Belongs to the even-skipped homeobox family.</text>
</comment>
<evidence type="ECO:0000256" key="9">
    <source>
        <dbReference type="SAM" id="MobiDB-lite"/>
    </source>
</evidence>
<keyword evidence="12" id="KW-1185">Reference proteome</keyword>
<accession>A0AAV3XYL1</accession>
<feature type="compositionally biased region" description="Low complexity" evidence="9">
    <location>
        <begin position="490"/>
        <end position="502"/>
    </location>
</feature>
<keyword evidence="2" id="KW-0217">Developmental protein</keyword>
<dbReference type="PANTHER" id="PTHR46294">
    <property type="entry name" value="SEGMENTATION PROTEIN EVEN-SKIPPED"/>
    <property type="match status" value="1"/>
</dbReference>
<evidence type="ECO:0000256" key="8">
    <source>
        <dbReference type="RuleBase" id="RU000682"/>
    </source>
</evidence>
<keyword evidence="4 7" id="KW-0371">Homeobox</keyword>
<feature type="compositionally biased region" description="Gly residues" evidence="9">
    <location>
        <begin position="17"/>
        <end position="37"/>
    </location>
</feature>
<keyword evidence="5 7" id="KW-0539">Nucleus</keyword>
<sequence>MPKIQIVDRKEKKGRPEGGGGGGGGGGGRGGGRGGGIMTEVLSARSTPAFEESYSTWAVPNEFLIALTGQRTALISALVDPETRREGGSKGVDEGHGNNLIASPWSSKLFLAGSPYSGPRKGEQPDSESSLEDNVRRYRTAFSREQIARLEKEFLKENYVSRPKRCELAASLNLPEATIKVWFQNRRMKDKRQRMAVAWPYGIPPDPHLYAYLAAAAASYPYSVMGGPGIAPGEMTSADAAGPSLGGSFPNLGAGMSPFIRPVGGGVASHGVPPHPLGTIGHPYSTMHAPSHLVSPQSNAPIRPSPSSPGDLMSSTYLNQGSVPNNDGRVSTTPNRLGPAYNLNSQGPAHFPHGFPSLGNLGLASHGVGLPPQIAHPSASISSPLSSHHPLFRSPLDLTAMSQLLAAQASSLQQQQSHMPHPLGSSHSLITPFDTARLAALAASSRIPFPESPNSPQFHSPPMKDERISPDSVKTQISKNAVHPTKAELSSNSPAPSDSSANQPHSTGSDRADDTSTINEDSTKMKASVASPPKGLFRPFQTEAEKS</sequence>
<evidence type="ECO:0000259" key="10">
    <source>
        <dbReference type="PROSITE" id="PS50071"/>
    </source>
</evidence>
<keyword evidence="3 7" id="KW-0238">DNA-binding</keyword>
<protein>
    <submittedName>
        <fullName evidence="11">Homeobox even-skipped homolog protein 1</fullName>
    </submittedName>
</protein>
<dbReference type="GO" id="GO:0000981">
    <property type="term" value="F:DNA-binding transcription factor activity, RNA polymerase II-specific"/>
    <property type="evidence" value="ECO:0007669"/>
    <property type="project" value="InterPro"/>
</dbReference>
<feature type="compositionally biased region" description="Polar residues" evidence="9">
    <location>
        <begin position="313"/>
        <end position="335"/>
    </location>
</feature>
<feature type="region of interest" description="Disordered" evidence="9">
    <location>
        <begin position="446"/>
        <end position="547"/>
    </location>
</feature>
<dbReference type="SUPFAM" id="SSF46689">
    <property type="entry name" value="Homeodomain-like"/>
    <property type="match status" value="1"/>
</dbReference>
<dbReference type="AlphaFoldDB" id="A0AAV3XYL1"/>
<dbReference type="EMBL" id="BLXT01000311">
    <property type="protein sequence ID" value="GFN75928.1"/>
    <property type="molecule type" value="Genomic_DNA"/>
</dbReference>
<evidence type="ECO:0000256" key="3">
    <source>
        <dbReference type="ARBA" id="ARBA00023125"/>
    </source>
</evidence>
<evidence type="ECO:0000256" key="2">
    <source>
        <dbReference type="ARBA" id="ARBA00022473"/>
    </source>
</evidence>
<dbReference type="CDD" id="cd00086">
    <property type="entry name" value="homeodomain"/>
    <property type="match status" value="1"/>
</dbReference>
<proteinExistence type="inferred from homology"/>
<feature type="domain" description="Homeobox" evidence="10">
    <location>
        <begin position="133"/>
        <end position="193"/>
    </location>
</feature>
<comment type="caution">
    <text evidence="11">The sequence shown here is derived from an EMBL/GenBank/DDBJ whole genome shotgun (WGS) entry which is preliminary data.</text>
</comment>
<gene>
    <name evidence="11" type="ORF">PoB_000243400</name>
</gene>
<reference evidence="11 12" key="1">
    <citation type="journal article" date="2021" name="Elife">
        <title>Chloroplast acquisition without the gene transfer in kleptoplastic sea slugs, Plakobranchus ocellatus.</title>
        <authorList>
            <person name="Maeda T."/>
            <person name="Takahashi S."/>
            <person name="Yoshida T."/>
            <person name="Shimamura S."/>
            <person name="Takaki Y."/>
            <person name="Nagai Y."/>
            <person name="Toyoda A."/>
            <person name="Suzuki Y."/>
            <person name="Arimoto A."/>
            <person name="Ishii H."/>
            <person name="Satoh N."/>
            <person name="Nishiyama T."/>
            <person name="Hasebe M."/>
            <person name="Maruyama T."/>
            <person name="Minagawa J."/>
            <person name="Obokata J."/>
            <person name="Shigenobu S."/>
        </authorList>
    </citation>
    <scope>NUCLEOTIDE SEQUENCE [LARGE SCALE GENOMIC DNA]</scope>
</reference>
<dbReference type="Gene3D" id="1.10.10.60">
    <property type="entry name" value="Homeodomain-like"/>
    <property type="match status" value="1"/>
</dbReference>
<organism evidence="11 12">
    <name type="scientific">Plakobranchus ocellatus</name>
    <dbReference type="NCBI Taxonomy" id="259542"/>
    <lineage>
        <taxon>Eukaryota</taxon>
        <taxon>Metazoa</taxon>
        <taxon>Spiralia</taxon>
        <taxon>Lophotrochozoa</taxon>
        <taxon>Mollusca</taxon>
        <taxon>Gastropoda</taxon>
        <taxon>Heterobranchia</taxon>
        <taxon>Euthyneura</taxon>
        <taxon>Panpulmonata</taxon>
        <taxon>Sacoglossa</taxon>
        <taxon>Placobranchoidea</taxon>
        <taxon>Plakobranchidae</taxon>
        <taxon>Plakobranchus</taxon>
    </lineage>
</organism>
<feature type="region of interest" description="Disordered" evidence="9">
    <location>
        <begin position="270"/>
        <end position="345"/>
    </location>
</feature>
<dbReference type="InterPro" id="IPR017970">
    <property type="entry name" value="Homeobox_CS"/>
</dbReference>
<dbReference type="SMART" id="SM00389">
    <property type="entry name" value="HOX"/>
    <property type="match status" value="1"/>
</dbReference>
<evidence type="ECO:0000313" key="11">
    <source>
        <dbReference type="EMBL" id="GFN75928.1"/>
    </source>
</evidence>
<evidence type="ECO:0000256" key="4">
    <source>
        <dbReference type="ARBA" id="ARBA00023155"/>
    </source>
</evidence>
<feature type="compositionally biased region" description="Basic and acidic residues" evidence="9">
    <location>
        <begin position="1"/>
        <end position="16"/>
    </location>
</feature>
<dbReference type="InterPro" id="IPR009057">
    <property type="entry name" value="Homeodomain-like_sf"/>
</dbReference>
<dbReference type="PROSITE" id="PS50071">
    <property type="entry name" value="HOMEOBOX_2"/>
    <property type="match status" value="1"/>
</dbReference>
<evidence type="ECO:0000256" key="1">
    <source>
        <dbReference type="ARBA" id="ARBA00004123"/>
    </source>
</evidence>
<dbReference type="PROSITE" id="PS00027">
    <property type="entry name" value="HOMEOBOX_1"/>
    <property type="match status" value="1"/>
</dbReference>
<dbReference type="InterPro" id="IPR001356">
    <property type="entry name" value="HD"/>
</dbReference>
<feature type="region of interest" description="Disordered" evidence="9">
    <location>
        <begin position="113"/>
        <end position="134"/>
    </location>
</feature>
<name>A0AAV3XYL1_9GAST</name>
<evidence type="ECO:0000256" key="7">
    <source>
        <dbReference type="PROSITE-ProRule" id="PRU00108"/>
    </source>
</evidence>
<evidence type="ECO:0000256" key="5">
    <source>
        <dbReference type="ARBA" id="ARBA00023242"/>
    </source>
</evidence>
<dbReference type="GO" id="GO:0005634">
    <property type="term" value="C:nucleus"/>
    <property type="evidence" value="ECO:0007669"/>
    <property type="project" value="UniProtKB-SubCell"/>
</dbReference>
<feature type="DNA-binding region" description="Homeobox" evidence="7">
    <location>
        <begin position="135"/>
        <end position="194"/>
    </location>
</feature>
<evidence type="ECO:0000313" key="12">
    <source>
        <dbReference type="Proteomes" id="UP000735302"/>
    </source>
</evidence>
<dbReference type="Proteomes" id="UP000735302">
    <property type="component" value="Unassembled WGS sequence"/>
</dbReference>
<dbReference type="InterPro" id="IPR052002">
    <property type="entry name" value="Even-skipped_HD"/>
</dbReference>
<evidence type="ECO:0000256" key="6">
    <source>
        <dbReference type="ARBA" id="ARBA00038449"/>
    </source>
</evidence>
<comment type="subcellular location">
    <subcellularLocation>
        <location evidence="1 7 8">Nucleus</location>
    </subcellularLocation>
</comment>
<dbReference type="GO" id="GO:0000978">
    <property type="term" value="F:RNA polymerase II cis-regulatory region sequence-specific DNA binding"/>
    <property type="evidence" value="ECO:0007669"/>
    <property type="project" value="TreeGrafter"/>
</dbReference>
<dbReference type="Pfam" id="PF00046">
    <property type="entry name" value="Homeodomain"/>
    <property type="match status" value="1"/>
</dbReference>
<feature type="region of interest" description="Disordered" evidence="9">
    <location>
        <begin position="1"/>
        <end position="40"/>
    </location>
</feature>
<dbReference type="PANTHER" id="PTHR46294:SF4">
    <property type="entry name" value="SEGMENTATION PROTEIN EVEN-SKIPPED"/>
    <property type="match status" value="1"/>
</dbReference>